<dbReference type="GO" id="GO:0016020">
    <property type="term" value="C:membrane"/>
    <property type="evidence" value="ECO:0007669"/>
    <property type="project" value="UniProtKB-SubCell"/>
</dbReference>
<feature type="transmembrane region" description="Helical" evidence="6">
    <location>
        <begin position="72"/>
        <end position="95"/>
    </location>
</feature>
<feature type="transmembrane region" description="Helical" evidence="6">
    <location>
        <begin position="276"/>
        <end position="293"/>
    </location>
</feature>
<keyword evidence="4 6" id="KW-1133">Transmembrane helix</keyword>
<keyword evidence="9" id="KW-1185">Reference proteome</keyword>
<comment type="subcellular location">
    <subcellularLocation>
        <location evidence="1">Membrane</location>
        <topology evidence="1">Multi-pass membrane protein</topology>
    </subcellularLocation>
</comment>
<comment type="similarity">
    <text evidence="2">Belongs to the EamA transporter family.</text>
</comment>
<dbReference type="SUPFAM" id="SSF103481">
    <property type="entry name" value="Multidrug resistance efflux transporter EmrE"/>
    <property type="match status" value="2"/>
</dbReference>
<feature type="domain" description="EamA" evidence="7">
    <location>
        <begin position="11"/>
        <end position="143"/>
    </location>
</feature>
<evidence type="ECO:0000256" key="3">
    <source>
        <dbReference type="ARBA" id="ARBA00022692"/>
    </source>
</evidence>
<evidence type="ECO:0000256" key="4">
    <source>
        <dbReference type="ARBA" id="ARBA00022989"/>
    </source>
</evidence>
<dbReference type="AlphaFoldDB" id="A0A515DGK2"/>
<dbReference type="PANTHER" id="PTHR32322">
    <property type="entry name" value="INNER MEMBRANE TRANSPORTER"/>
    <property type="match status" value="1"/>
</dbReference>
<evidence type="ECO:0000256" key="6">
    <source>
        <dbReference type="SAM" id="Phobius"/>
    </source>
</evidence>
<feature type="transmembrane region" description="Helical" evidence="6">
    <location>
        <begin position="189"/>
        <end position="208"/>
    </location>
</feature>
<accession>A0A515DGK2</accession>
<dbReference type="RefSeq" id="WP_142820983.1">
    <property type="nucleotide sequence ID" value="NZ_CP035503.1"/>
</dbReference>
<dbReference type="OrthoDB" id="184388at2"/>
<evidence type="ECO:0000313" key="8">
    <source>
        <dbReference type="EMBL" id="QDL39519.1"/>
    </source>
</evidence>
<dbReference type="Proteomes" id="UP000316798">
    <property type="component" value="Chromosome"/>
</dbReference>
<dbReference type="EMBL" id="CP035503">
    <property type="protein sequence ID" value="QDL39519.1"/>
    <property type="molecule type" value="Genomic_DNA"/>
</dbReference>
<dbReference type="Pfam" id="PF00892">
    <property type="entry name" value="EamA"/>
    <property type="match status" value="2"/>
</dbReference>
<dbReference type="InterPro" id="IPR000620">
    <property type="entry name" value="EamA_dom"/>
</dbReference>
<dbReference type="PANTHER" id="PTHR32322:SF2">
    <property type="entry name" value="EAMA DOMAIN-CONTAINING PROTEIN"/>
    <property type="match status" value="1"/>
</dbReference>
<feature type="transmembrane region" description="Helical" evidence="6">
    <location>
        <begin position="101"/>
        <end position="120"/>
    </location>
</feature>
<feature type="transmembrane region" description="Helical" evidence="6">
    <location>
        <begin position="251"/>
        <end position="270"/>
    </location>
</feature>
<evidence type="ECO:0000256" key="2">
    <source>
        <dbReference type="ARBA" id="ARBA00007362"/>
    </source>
</evidence>
<gene>
    <name evidence="8" type="ORF">EUB48_20940</name>
</gene>
<proteinExistence type="inferred from homology"/>
<dbReference type="InterPro" id="IPR050638">
    <property type="entry name" value="AA-Vitamin_Transporters"/>
</dbReference>
<evidence type="ECO:0000313" key="9">
    <source>
        <dbReference type="Proteomes" id="UP000316798"/>
    </source>
</evidence>
<feature type="transmembrane region" description="Helical" evidence="6">
    <location>
        <begin position="156"/>
        <end position="177"/>
    </location>
</feature>
<feature type="transmembrane region" description="Helical" evidence="6">
    <location>
        <begin position="127"/>
        <end position="144"/>
    </location>
</feature>
<keyword evidence="3 6" id="KW-0812">Transmembrane</keyword>
<evidence type="ECO:0000256" key="5">
    <source>
        <dbReference type="ARBA" id="ARBA00023136"/>
    </source>
</evidence>
<keyword evidence="5 6" id="KW-0472">Membrane</keyword>
<dbReference type="KEGG" id="rhf:EUB48_20940"/>
<name>A0A515DGK2_9BURK</name>
<sequence>MTSRKTHLDTLAITLLLGCCVFWGFQQVLLKATLPEVPPVFQAGIRFVGATALLWLWCVARGIKLFGSDGTLQAGLVAGVLFAAEFACIYIGLQFTTASRLTVFLYTSPFWVAALVPIWARAERMRPSQWLGMACAFAAVVFAFEEGLGAGTPDTWLGDLLGLAAGMMWGLTTVVIRTTSLIRVSAEKMLFYQVAVSALALPFLSLALGEPWVWHFSAFAITSLAVQTVIGAFVSYLAWMWMLGRYPATKISVFVFLTPLFALLFGALWLKEPVTLNLIAALVLVAGGIVLVSRRPEKA</sequence>
<reference evidence="8 9" key="1">
    <citation type="submission" date="2019-01" db="EMBL/GenBank/DDBJ databases">
        <title>Genomic insights into a novel species Rhodoferax sp.</title>
        <authorList>
            <person name="Jin L."/>
        </authorList>
    </citation>
    <scope>NUCLEOTIDE SEQUENCE [LARGE SCALE GENOMIC DNA]</scope>
    <source>
        <strain evidence="8 9">CHu59-6-5</strain>
    </source>
</reference>
<feature type="transmembrane region" description="Helical" evidence="6">
    <location>
        <begin position="214"/>
        <end position="239"/>
    </location>
</feature>
<organism evidence="8 9">
    <name type="scientific">Rhodoferax sediminis</name>
    <dbReference type="NCBI Taxonomy" id="2509614"/>
    <lineage>
        <taxon>Bacteria</taxon>
        <taxon>Pseudomonadati</taxon>
        <taxon>Pseudomonadota</taxon>
        <taxon>Betaproteobacteria</taxon>
        <taxon>Burkholderiales</taxon>
        <taxon>Comamonadaceae</taxon>
        <taxon>Rhodoferax</taxon>
    </lineage>
</organism>
<evidence type="ECO:0000256" key="1">
    <source>
        <dbReference type="ARBA" id="ARBA00004141"/>
    </source>
</evidence>
<evidence type="ECO:0000259" key="7">
    <source>
        <dbReference type="Pfam" id="PF00892"/>
    </source>
</evidence>
<feature type="transmembrane region" description="Helical" evidence="6">
    <location>
        <begin position="40"/>
        <end position="60"/>
    </location>
</feature>
<protein>
    <submittedName>
        <fullName evidence="8">DMT family transporter</fullName>
    </submittedName>
</protein>
<feature type="domain" description="EamA" evidence="7">
    <location>
        <begin position="157"/>
        <end position="293"/>
    </location>
</feature>
<dbReference type="InterPro" id="IPR037185">
    <property type="entry name" value="EmrE-like"/>
</dbReference>